<reference evidence="4 5" key="1">
    <citation type="submission" date="2018-06" db="EMBL/GenBank/DDBJ databases">
        <title>A transcriptomic atlas of mushroom development highlights an independent origin of complex multicellularity.</title>
        <authorList>
            <consortium name="DOE Joint Genome Institute"/>
            <person name="Krizsan K."/>
            <person name="Almasi E."/>
            <person name="Merenyi Z."/>
            <person name="Sahu N."/>
            <person name="Viragh M."/>
            <person name="Koszo T."/>
            <person name="Mondo S."/>
            <person name="Kiss B."/>
            <person name="Balint B."/>
            <person name="Kues U."/>
            <person name="Barry K."/>
            <person name="Hegedus J.C."/>
            <person name="Henrissat B."/>
            <person name="Johnson J."/>
            <person name="Lipzen A."/>
            <person name="Ohm R."/>
            <person name="Nagy I."/>
            <person name="Pangilinan J."/>
            <person name="Yan J."/>
            <person name="Xiong Y."/>
            <person name="Grigoriev I.V."/>
            <person name="Hibbett D.S."/>
            <person name="Nagy L.G."/>
        </authorList>
    </citation>
    <scope>NUCLEOTIDE SEQUENCE [LARGE SCALE GENOMIC DNA]</scope>
    <source>
        <strain evidence="4 5">SZMC22713</strain>
    </source>
</reference>
<keyword evidence="2" id="KW-0812">Transmembrane</keyword>
<protein>
    <recommendedName>
        <fullName evidence="3">CxC5 like cysteine cluster associated with KDZ domain-containing protein</fullName>
    </recommendedName>
</protein>
<dbReference type="VEuPathDB" id="FungiDB:BD410DRAFT_735206"/>
<gene>
    <name evidence="4" type="ORF">BD410DRAFT_735206</name>
</gene>
<dbReference type="OrthoDB" id="2527272at2759"/>
<dbReference type="AlphaFoldDB" id="A0A4Y7PE26"/>
<feature type="compositionally biased region" description="Acidic residues" evidence="1">
    <location>
        <begin position="723"/>
        <end position="738"/>
    </location>
</feature>
<evidence type="ECO:0000313" key="5">
    <source>
        <dbReference type="Proteomes" id="UP000294933"/>
    </source>
</evidence>
<keyword evidence="2" id="KW-1133">Transmembrane helix</keyword>
<dbReference type="Pfam" id="PF18718">
    <property type="entry name" value="CxC5"/>
    <property type="match status" value="1"/>
</dbReference>
<dbReference type="EMBL" id="ML170549">
    <property type="protein sequence ID" value="TDL13563.1"/>
    <property type="molecule type" value="Genomic_DNA"/>
</dbReference>
<dbReference type="Proteomes" id="UP000294933">
    <property type="component" value="Unassembled WGS sequence"/>
</dbReference>
<feature type="transmembrane region" description="Helical" evidence="2">
    <location>
        <begin position="29"/>
        <end position="53"/>
    </location>
</feature>
<organism evidence="4 5">
    <name type="scientific">Rickenella mellea</name>
    <dbReference type="NCBI Taxonomy" id="50990"/>
    <lineage>
        <taxon>Eukaryota</taxon>
        <taxon>Fungi</taxon>
        <taxon>Dikarya</taxon>
        <taxon>Basidiomycota</taxon>
        <taxon>Agaricomycotina</taxon>
        <taxon>Agaricomycetes</taxon>
        <taxon>Hymenochaetales</taxon>
        <taxon>Rickenellaceae</taxon>
        <taxon>Rickenella</taxon>
    </lineage>
</organism>
<keyword evidence="5" id="KW-1185">Reference proteome</keyword>
<feature type="compositionally biased region" description="Basic and acidic residues" evidence="1">
    <location>
        <begin position="704"/>
        <end position="715"/>
    </location>
</feature>
<evidence type="ECO:0000313" key="4">
    <source>
        <dbReference type="EMBL" id="TDL13563.1"/>
    </source>
</evidence>
<feature type="region of interest" description="Disordered" evidence="1">
    <location>
        <begin position="704"/>
        <end position="738"/>
    </location>
</feature>
<sequence length="738" mass="83798">MLNSTSDCYVSISDCTKQTFFVQEIFDTALWLSLLFFKGLAIFSSLIWISLLFPMVSATPSETSFPDISFREFSQFIGNNFSKKVSLATVLVVLFSTTCNSDLLNLHARQQNPQLDNEISQTISGWMKAFARALDERLGTDSKRLFKKHELKSNLEDDQRLTLIGMKLNGLSKLIGMDPYYRDESGRIMCKPLKVISEKEIEPVHLICPISMHCSSAQCEKRALLLDTRDRDVPRVTLIKGTKFYPECHLLSGMCTNCGTRYYGDHESSAEDKAGPKSRWYLNNAKYMKAGSNLWVDRVFSGAVVNGTYSFHASTSAYAEFFNDSFWNQQNPTVKKLSRRQVWHTFVQETLRQVAKSARRTLELEDDLPIDKVTKEAYKILGEDGIIRSAQNHHCSECTHEYRHTADIIPDHDPASLLGVDENRNVPALSIEVPPPLPADATPQARLEAARFDAARVEADTINVRANPLPQGEAHNPAPVKMVVLDGIVMGPTVKEERLPWLPNLTRPVQLHDDETQTSNTSRNNYFTAAQFYCVETICAPCGVVLAWTKFDKSESPSKILNFLASVFPTESVRPNYICIDKACAVLRTAIVNGSWDTWKKTTRFIVDSYHYINHRVQDWVCRKWCNPAPLNGSAPNLVIIEHDNNGVPHYKRAFNTQACEQLNAWIGGFQTVLNKMTIGNFDWSLHALLFIHTQRVIKAQMDKLERQQRSEEEKKKKKKVEEEESDTEAEGFDIDRE</sequence>
<keyword evidence="2" id="KW-0472">Membrane</keyword>
<dbReference type="InterPro" id="IPR041539">
    <property type="entry name" value="CxC5"/>
</dbReference>
<evidence type="ECO:0000259" key="3">
    <source>
        <dbReference type="Pfam" id="PF18718"/>
    </source>
</evidence>
<evidence type="ECO:0000256" key="2">
    <source>
        <dbReference type="SAM" id="Phobius"/>
    </source>
</evidence>
<evidence type="ECO:0000256" key="1">
    <source>
        <dbReference type="SAM" id="MobiDB-lite"/>
    </source>
</evidence>
<feature type="domain" description="CxC5 like cysteine cluster associated with KDZ" evidence="3">
    <location>
        <begin position="203"/>
        <end position="326"/>
    </location>
</feature>
<name>A0A4Y7PE26_9AGAM</name>
<proteinExistence type="predicted"/>
<accession>A0A4Y7PE26</accession>